<name>D5G8I8_TUBMM</name>
<protein>
    <submittedName>
        <fullName evidence="1">(Perigord truffle) hypothetical protein</fullName>
    </submittedName>
</protein>
<accession>D5G8I8</accession>
<dbReference type="GeneID" id="9186055"/>
<organism evidence="1 2">
    <name type="scientific">Tuber melanosporum (strain Mel28)</name>
    <name type="common">Perigord black truffle</name>
    <dbReference type="NCBI Taxonomy" id="656061"/>
    <lineage>
        <taxon>Eukaryota</taxon>
        <taxon>Fungi</taxon>
        <taxon>Dikarya</taxon>
        <taxon>Ascomycota</taxon>
        <taxon>Pezizomycotina</taxon>
        <taxon>Pezizomycetes</taxon>
        <taxon>Pezizales</taxon>
        <taxon>Tuberaceae</taxon>
        <taxon>Tuber</taxon>
    </lineage>
</organism>
<dbReference type="InParanoid" id="D5G8I8"/>
<dbReference type="Proteomes" id="UP000006911">
    <property type="component" value="Unassembled WGS sequence"/>
</dbReference>
<dbReference type="KEGG" id="tml:GSTUM_00002893001"/>
<reference evidence="1 2" key="1">
    <citation type="journal article" date="2010" name="Nature">
        <title>Perigord black truffle genome uncovers evolutionary origins and mechanisms of symbiosis.</title>
        <authorList>
            <person name="Martin F."/>
            <person name="Kohler A."/>
            <person name="Murat C."/>
            <person name="Balestrini R."/>
            <person name="Coutinho P.M."/>
            <person name="Jaillon O."/>
            <person name="Montanini B."/>
            <person name="Morin E."/>
            <person name="Noel B."/>
            <person name="Percudani R."/>
            <person name="Porcel B."/>
            <person name="Rubini A."/>
            <person name="Amicucci A."/>
            <person name="Amselem J."/>
            <person name="Anthouard V."/>
            <person name="Arcioni S."/>
            <person name="Artiguenave F."/>
            <person name="Aury J.M."/>
            <person name="Ballario P."/>
            <person name="Bolchi A."/>
            <person name="Brenna A."/>
            <person name="Brun A."/>
            <person name="Buee M."/>
            <person name="Cantarel B."/>
            <person name="Chevalier G."/>
            <person name="Couloux A."/>
            <person name="Da Silva C."/>
            <person name="Denoeud F."/>
            <person name="Duplessis S."/>
            <person name="Ghignone S."/>
            <person name="Hilselberger B."/>
            <person name="Iotti M."/>
            <person name="Marcais B."/>
            <person name="Mello A."/>
            <person name="Miranda M."/>
            <person name="Pacioni G."/>
            <person name="Quesneville H."/>
            <person name="Riccioni C."/>
            <person name="Ruotolo R."/>
            <person name="Splivallo R."/>
            <person name="Stocchi V."/>
            <person name="Tisserant E."/>
            <person name="Viscomi A.R."/>
            <person name="Zambonelli A."/>
            <person name="Zampieri E."/>
            <person name="Henrissat B."/>
            <person name="Lebrun M.H."/>
            <person name="Paolocci F."/>
            <person name="Bonfante P."/>
            <person name="Ottonello S."/>
            <person name="Wincker P."/>
        </authorList>
    </citation>
    <scope>NUCLEOTIDE SEQUENCE [LARGE SCALE GENOMIC DNA]</scope>
    <source>
        <strain evidence="1 2">Mel28</strain>
    </source>
</reference>
<evidence type="ECO:0000313" key="2">
    <source>
        <dbReference type="Proteomes" id="UP000006911"/>
    </source>
</evidence>
<proteinExistence type="predicted"/>
<sequence>MRLCIDYRALNSRYWIDCGRQNNTGYSNTWLCLSG</sequence>
<dbReference type="HOGENOM" id="CLU_3368793_0_0_1"/>
<keyword evidence="2" id="KW-1185">Reference proteome</keyword>
<dbReference type="RefSeq" id="XP_002836644.1">
    <property type="nucleotide sequence ID" value="XM_002836598.1"/>
</dbReference>
<dbReference type="EMBL" id="FN430046">
    <property type="protein sequence ID" value="CAZ80835.1"/>
    <property type="molecule type" value="Genomic_DNA"/>
</dbReference>
<evidence type="ECO:0000313" key="1">
    <source>
        <dbReference type="EMBL" id="CAZ80835.1"/>
    </source>
</evidence>
<gene>
    <name evidence="1" type="ORF">GSTUM_00002893001</name>
</gene>
<dbReference type="AlphaFoldDB" id="D5G8I8"/>